<dbReference type="PANTHER" id="PTHR13246">
    <property type="entry name" value="ENDO BETA N-ACETYLGLUCOSAMINIDASE"/>
    <property type="match status" value="1"/>
</dbReference>
<reference evidence="2 3" key="1">
    <citation type="submission" date="2021-06" db="EMBL/GenBank/DDBJ databases">
        <authorList>
            <person name="Palmer J.M."/>
        </authorList>
    </citation>
    <scope>NUCLEOTIDE SEQUENCE [LARGE SCALE GENOMIC DNA]</scope>
    <source>
        <strain evidence="3">if_2019</strain>
        <tissue evidence="2">Muscle</tissue>
    </source>
</reference>
<feature type="non-terminal residue" evidence="2">
    <location>
        <position position="1"/>
    </location>
</feature>
<gene>
    <name evidence="2" type="ORF">ILYODFUR_028023</name>
</gene>
<dbReference type="Gene3D" id="3.20.20.80">
    <property type="entry name" value="Glycosidases"/>
    <property type="match status" value="1"/>
</dbReference>
<evidence type="ECO:0000259" key="1">
    <source>
        <dbReference type="Pfam" id="PF03644"/>
    </source>
</evidence>
<dbReference type="Proteomes" id="UP001482620">
    <property type="component" value="Unassembled WGS sequence"/>
</dbReference>
<protein>
    <recommendedName>
        <fullName evidence="1">Cytosolic endo-beta-N-acetylglucosaminidase TIM barrel domain-containing protein</fullName>
    </recommendedName>
</protein>
<keyword evidence="3" id="KW-1185">Reference proteome</keyword>
<name>A0ABV0SPU8_9TELE</name>
<accession>A0ABV0SPU8</accession>
<dbReference type="EMBL" id="JAHRIQ010003765">
    <property type="protein sequence ID" value="MEQ2222603.1"/>
    <property type="molecule type" value="Genomic_DNA"/>
</dbReference>
<dbReference type="PANTHER" id="PTHR13246:SF1">
    <property type="entry name" value="CYTOSOLIC ENDO-BETA-N-ACETYLGLUCOSAMINIDASE"/>
    <property type="match status" value="1"/>
</dbReference>
<feature type="domain" description="Cytosolic endo-beta-N-acetylglucosaminidase TIM barrel" evidence="1">
    <location>
        <begin position="3"/>
        <end position="141"/>
    </location>
</feature>
<organism evidence="2 3">
    <name type="scientific">Ilyodon furcidens</name>
    <name type="common">goldbreast splitfin</name>
    <dbReference type="NCBI Taxonomy" id="33524"/>
    <lineage>
        <taxon>Eukaryota</taxon>
        <taxon>Metazoa</taxon>
        <taxon>Chordata</taxon>
        <taxon>Craniata</taxon>
        <taxon>Vertebrata</taxon>
        <taxon>Euteleostomi</taxon>
        <taxon>Actinopterygii</taxon>
        <taxon>Neopterygii</taxon>
        <taxon>Teleostei</taxon>
        <taxon>Neoteleostei</taxon>
        <taxon>Acanthomorphata</taxon>
        <taxon>Ovalentaria</taxon>
        <taxon>Atherinomorphae</taxon>
        <taxon>Cyprinodontiformes</taxon>
        <taxon>Goodeidae</taxon>
        <taxon>Ilyodon</taxon>
    </lineage>
</organism>
<dbReference type="InterPro" id="IPR032979">
    <property type="entry name" value="ENGase"/>
</dbReference>
<evidence type="ECO:0000313" key="2">
    <source>
        <dbReference type="EMBL" id="MEQ2222603.1"/>
    </source>
</evidence>
<dbReference type="Pfam" id="PF03644">
    <property type="entry name" value="Glyco_hydro_85"/>
    <property type="match status" value="1"/>
</dbReference>
<sequence>EAAVKNTPLFLRYLTEQMHERVPSSLILWYDSVIDDGELTWQNEINQSNRVFFDACDGFFTNYNWTEENLEWMKDYSGVRGRQADVYIGVDVFARGKVVGGMLETNKALDIIRKHNFSVAIFAPGWVYEVHNKSEFRTNQDK</sequence>
<evidence type="ECO:0000313" key="3">
    <source>
        <dbReference type="Proteomes" id="UP001482620"/>
    </source>
</evidence>
<dbReference type="InterPro" id="IPR005201">
    <property type="entry name" value="TIM_ENGase"/>
</dbReference>
<proteinExistence type="predicted"/>
<comment type="caution">
    <text evidence="2">The sequence shown here is derived from an EMBL/GenBank/DDBJ whole genome shotgun (WGS) entry which is preliminary data.</text>
</comment>